<name>D0WBV7_NEILA</name>
<accession>D0WBV7</accession>
<evidence type="ECO:0000313" key="1">
    <source>
        <dbReference type="EMBL" id="EEZ74969.1"/>
    </source>
</evidence>
<reference evidence="1 2" key="1">
    <citation type="submission" date="2009-10" db="EMBL/GenBank/DDBJ databases">
        <authorList>
            <person name="Weinstock G."/>
            <person name="Sodergren E."/>
            <person name="Clifton S."/>
            <person name="Fulton L."/>
            <person name="Fulton B."/>
            <person name="Courtney L."/>
            <person name="Fronick C."/>
            <person name="Harrison M."/>
            <person name="Strong C."/>
            <person name="Farmer C."/>
            <person name="Delahaunty K."/>
            <person name="Markovic C."/>
            <person name="Hall O."/>
            <person name="Minx P."/>
            <person name="Tomlinson C."/>
            <person name="Mitreva M."/>
            <person name="Nelson J."/>
            <person name="Hou S."/>
            <person name="Wollam A."/>
            <person name="Pepin K.H."/>
            <person name="Johnson M."/>
            <person name="Bhonagiri V."/>
            <person name="Nash W.E."/>
            <person name="Warren W."/>
            <person name="Chinwalla A."/>
            <person name="Mardis E.R."/>
            <person name="Wilson R.K."/>
        </authorList>
    </citation>
    <scope>NUCLEOTIDE SEQUENCE [LARGE SCALE GENOMIC DNA]</scope>
    <source>
        <strain evidence="1 2">ATCC 23970</strain>
    </source>
</reference>
<protein>
    <submittedName>
        <fullName evidence="1">Uncharacterized protein</fullName>
    </submittedName>
</protein>
<sequence length="47" mass="5396">MTFCLKSSWKCRLKGLQTAFLFLAAVFSNHSEGIRRINLFDCVWVSA</sequence>
<dbReference type="EMBL" id="ACEQ02000026">
    <property type="protein sequence ID" value="EEZ74969.1"/>
    <property type="molecule type" value="Genomic_DNA"/>
</dbReference>
<proteinExistence type="predicted"/>
<dbReference type="Proteomes" id="UP000003843">
    <property type="component" value="Unassembled WGS sequence"/>
</dbReference>
<evidence type="ECO:0000313" key="2">
    <source>
        <dbReference type="Proteomes" id="UP000003843"/>
    </source>
</evidence>
<dbReference type="AlphaFoldDB" id="D0WBV7"/>
<gene>
    <name evidence="1" type="ORF">NEILACOT_05034</name>
</gene>
<comment type="caution">
    <text evidence="1">The sequence shown here is derived from an EMBL/GenBank/DDBJ whole genome shotgun (WGS) entry which is preliminary data.</text>
</comment>
<organism evidence="1 2">
    <name type="scientific">Neisseria lactamica ATCC 23970</name>
    <dbReference type="NCBI Taxonomy" id="546265"/>
    <lineage>
        <taxon>Bacteria</taxon>
        <taxon>Pseudomonadati</taxon>
        <taxon>Pseudomonadota</taxon>
        <taxon>Betaproteobacteria</taxon>
        <taxon>Neisseriales</taxon>
        <taxon>Neisseriaceae</taxon>
        <taxon>Neisseria</taxon>
    </lineage>
</organism>